<dbReference type="Gene3D" id="3.40.50.2300">
    <property type="match status" value="2"/>
</dbReference>
<evidence type="ECO:0000259" key="4">
    <source>
        <dbReference type="Pfam" id="PF13458"/>
    </source>
</evidence>
<dbReference type="InterPro" id="IPR028082">
    <property type="entry name" value="Peripla_BP_I"/>
</dbReference>
<evidence type="ECO:0000256" key="2">
    <source>
        <dbReference type="ARBA" id="ARBA00022729"/>
    </source>
</evidence>
<dbReference type="Proteomes" id="UP000652760">
    <property type="component" value="Unassembled WGS sequence"/>
</dbReference>
<evidence type="ECO:0000256" key="1">
    <source>
        <dbReference type="ARBA" id="ARBA00010062"/>
    </source>
</evidence>
<proteinExistence type="inferred from homology"/>
<organism evidence="5 6">
    <name type="scientific">Azospirillum endophyticum</name>
    <dbReference type="NCBI Taxonomy" id="2800326"/>
    <lineage>
        <taxon>Bacteria</taxon>
        <taxon>Pseudomonadati</taxon>
        <taxon>Pseudomonadota</taxon>
        <taxon>Alphaproteobacteria</taxon>
        <taxon>Rhodospirillales</taxon>
        <taxon>Azospirillaceae</taxon>
        <taxon>Azospirillum</taxon>
    </lineage>
</organism>
<dbReference type="NCBIfam" id="TIGR03863">
    <property type="entry name" value="PQQ_ABC_bind"/>
    <property type="match status" value="1"/>
</dbReference>
<dbReference type="PANTHER" id="PTHR30483">
    <property type="entry name" value="LEUCINE-SPECIFIC-BINDING PROTEIN"/>
    <property type="match status" value="1"/>
</dbReference>
<comment type="similarity">
    <text evidence="1">Belongs to the leucine-binding protein family.</text>
</comment>
<dbReference type="InterPro" id="IPR022478">
    <property type="entry name" value="ABC_transptr_sub-bd_PQQ"/>
</dbReference>
<feature type="domain" description="Leucine-binding protein" evidence="4">
    <location>
        <begin position="88"/>
        <end position="242"/>
    </location>
</feature>
<gene>
    <name evidence="5" type="ORF">JHL17_05185</name>
</gene>
<reference evidence="6" key="1">
    <citation type="submission" date="2021-01" db="EMBL/GenBank/DDBJ databases">
        <title>Genome public.</title>
        <authorList>
            <person name="Liu C."/>
            <person name="Sun Q."/>
        </authorList>
    </citation>
    <scope>NUCLEOTIDE SEQUENCE [LARGE SCALE GENOMIC DNA]</scope>
    <source>
        <strain evidence="6">YIM B02556</strain>
    </source>
</reference>
<evidence type="ECO:0000313" key="6">
    <source>
        <dbReference type="Proteomes" id="UP000652760"/>
    </source>
</evidence>
<dbReference type="Pfam" id="PF13458">
    <property type="entry name" value="Peripla_BP_6"/>
    <property type="match status" value="1"/>
</dbReference>
<dbReference type="CDD" id="cd06268">
    <property type="entry name" value="PBP1_ABC_transporter_LIVBP-like"/>
    <property type="match status" value="1"/>
</dbReference>
<keyword evidence="2" id="KW-0732">Signal</keyword>
<evidence type="ECO:0000313" key="5">
    <source>
        <dbReference type="EMBL" id="MBK1836800.1"/>
    </source>
</evidence>
<accession>A0ABS1F062</accession>
<keyword evidence="3" id="KW-0029">Amino-acid transport</keyword>
<name>A0ABS1F062_9PROT</name>
<dbReference type="SUPFAM" id="SSF53822">
    <property type="entry name" value="Periplasmic binding protein-like I"/>
    <property type="match status" value="1"/>
</dbReference>
<keyword evidence="3" id="KW-0813">Transport</keyword>
<dbReference type="EMBL" id="JAENHM010000018">
    <property type="protein sequence ID" value="MBK1836800.1"/>
    <property type="molecule type" value="Genomic_DNA"/>
</dbReference>
<sequence>MLKEGMVRFWRWPERRTDLSARLHRFDAAALPIVAFLALVPPAMAQSQGKSAQEAGATVILIGYLARQEDPRTPLSFLEPVATDEGLQGARLALADNNMTGAFLKQSYRLVEQTLPQDGDIATGVKALADEGVRFVVADLPADALLAAAGLPEAKSMLLFNARATDDTLRNERCRTNILHTAPSRRMLADALAQYLAWKKWTRWSLLSGRDPGDALYAEAVRRAAKRFGGRIVDEKSWTFDTGNRRTDTGVTTIQSDIPLATQGADYDVLVVADEAGDFGDYLDGRTWYPRPVAGTQGLTATAWSRVNEQWGGTQLQSRFEKLAGRWMTPRDYAAWLAVRSIGEAAARTNAAGFDDLSAYLHSPDFELAGFKGEALSFRAWDGQMRQPILIAGPRMLVSVSPQEGFLHPVTPLDTLGDDAPESKCRLNR</sequence>
<comment type="caution">
    <text evidence="5">The sequence shown here is derived from an EMBL/GenBank/DDBJ whole genome shotgun (WGS) entry which is preliminary data.</text>
</comment>
<evidence type="ECO:0000256" key="3">
    <source>
        <dbReference type="ARBA" id="ARBA00022970"/>
    </source>
</evidence>
<protein>
    <submittedName>
        <fullName evidence="5">ABC transporter substrate-binding protein</fullName>
    </submittedName>
</protein>
<dbReference type="PANTHER" id="PTHR30483:SF6">
    <property type="entry name" value="PERIPLASMIC BINDING PROTEIN OF ABC TRANSPORTER FOR NATURAL AMINO ACIDS"/>
    <property type="match status" value="1"/>
</dbReference>
<dbReference type="InterPro" id="IPR028081">
    <property type="entry name" value="Leu-bd"/>
</dbReference>
<dbReference type="InterPro" id="IPR051010">
    <property type="entry name" value="BCAA_transport"/>
</dbReference>
<keyword evidence="6" id="KW-1185">Reference proteome</keyword>